<dbReference type="EMBL" id="JAEAGR010000002">
    <property type="protein sequence ID" value="MBH1939969.1"/>
    <property type="molecule type" value="Genomic_DNA"/>
</dbReference>
<name>A0A8J7GXK8_9FIRM</name>
<evidence type="ECO:0000256" key="1">
    <source>
        <dbReference type="SAM" id="Phobius"/>
    </source>
</evidence>
<keyword evidence="1" id="KW-0472">Membrane</keyword>
<dbReference type="AlphaFoldDB" id="A0A8J7GXK8"/>
<reference evidence="3" key="1">
    <citation type="submission" date="2020-12" db="EMBL/GenBank/DDBJ databases">
        <title>M. sibirica DSM 26468T genome.</title>
        <authorList>
            <person name="Thieme N."/>
            <person name="Rettenmaier R."/>
            <person name="Zverlov V."/>
            <person name="Liebl W."/>
        </authorList>
    </citation>
    <scope>NUCLEOTIDE SEQUENCE</scope>
    <source>
        <strain evidence="3">DSM 26468</strain>
    </source>
</reference>
<gene>
    <name evidence="3" type="ORF">I5677_03545</name>
</gene>
<dbReference type="SUPFAM" id="SSF53474">
    <property type="entry name" value="alpha/beta-Hydrolases"/>
    <property type="match status" value="1"/>
</dbReference>
<keyword evidence="3" id="KW-0378">Hydrolase</keyword>
<protein>
    <submittedName>
        <fullName evidence="3">Alpha/beta hydrolase</fullName>
    </submittedName>
</protein>
<keyword evidence="1" id="KW-1133">Transmembrane helix</keyword>
<dbReference type="Proteomes" id="UP000623269">
    <property type="component" value="Unassembled WGS sequence"/>
</dbReference>
<dbReference type="GO" id="GO:0016787">
    <property type="term" value="F:hydrolase activity"/>
    <property type="evidence" value="ECO:0007669"/>
    <property type="project" value="UniProtKB-KW"/>
</dbReference>
<accession>A0A8J7GXK8</accession>
<dbReference type="PANTHER" id="PTHR43194:SF2">
    <property type="entry name" value="PEROXISOMAL MEMBRANE PROTEIN LPX1"/>
    <property type="match status" value="1"/>
</dbReference>
<organism evidence="3 4">
    <name type="scientific">Mobilitalea sibirica</name>
    <dbReference type="NCBI Taxonomy" id="1462919"/>
    <lineage>
        <taxon>Bacteria</taxon>
        <taxon>Bacillati</taxon>
        <taxon>Bacillota</taxon>
        <taxon>Clostridia</taxon>
        <taxon>Lachnospirales</taxon>
        <taxon>Lachnospiraceae</taxon>
        <taxon>Mobilitalea</taxon>
    </lineage>
</organism>
<dbReference type="InterPro" id="IPR000073">
    <property type="entry name" value="AB_hydrolase_1"/>
</dbReference>
<dbReference type="RefSeq" id="WP_197660176.1">
    <property type="nucleotide sequence ID" value="NZ_JAEAGR010000002.1"/>
</dbReference>
<evidence type="ECO:0000313" key="4">
    <source>
        <dbReference type="Proteomes" id="UP000623269"/>
    </source>
</evidence>
<dbReference type="Pfam" id="PF00561">
    <property type="entry name" value="Abhydrolase_1"/>
    <property type="match status" value="1"/>
</dbReference>
<keyword evidence="4" id="KW-1185">Reference proteome</keyword>
<dbReference type="PANTHER" id="PTHR43194">
    <property type="entry name" value="HYDROLASE ALPHA/BETA FOLD FAMILY"/>
    <property type="match status" value="1"/>
</dbReference>
<feature type="transmembrane region" description="Helical" evidence="1">
    <location>
        <begin position="6"/>
        <end position="24"/>
    </location>
</feature>
<dbReference type="Gene3D" id="3.40.50.1820">
    <property type="entry name" value="alpha/beta hydrolase"/>
    <property type="match status" value="1"/>
</dbReference>
<proteinExistence type="predicted"/>
<comment type="caution">
    <text evidence="3">The sequence shown here is derived from an EMBL/GenBank/DDBJ whole genome shotgun (WGS) entry which is preliminary data.</text>
</comment>
<keyword evidence="1" id="KW-0812">Transmembrane</keyword>
<sequence length="315" mass="35629">MYILGIIATIIATLMLIGFIINSIKSKGELKKIKPYGQLVDVGGNKMHVYSMGEGNETIVLLPGLGVPLPSADFAPLMRELSKYYTVVTLEYFGVGFSEGSSVPRTNENYTQEIRTALQKTGFAPPYILMPHSASGIYCEYYASRYPDEIKGIVMLDTTSTAETKLPNVPRFVYSIAKFQQAIGLTRLTIGLIPEKKRIENGYTQKEINDYKTRILHNINDTFINQSVNIVDNIKEVYNLAFPKNVPVLKLISSQTIKYMAKKNKDDGMGYQNKHLHRLGEHTTYQIIDSSHFLYQDKALEIVDYTEDFLKNINQ</sequence>
<evidence type="ECO:0000313" key="3">
    <source>
        <dbReference type="EMBL" id="MBH1939969.1"/>
    </source>
</evidence>
<dbReference type="InterPro" id="IPR050228">
    <property type="entry name" value="Carboxylesterase_BioH"/>
</dbReference>
<dbReference type="InterPro" id="IPR029058">
    <property type="entry name" value="AB_hydrolase_fold"/>
</dbReference>
<feature type="domain" description="AB hydrolase-1" evidence="2">
    <location>
        <begin position="58"/>
        <end position="172"/>
    </location>
</feature>
<evidence type="ECO:0000259" key="2">
    <source>
        <dbReference type="Pfam" id="PF00561"/>
    </source>
</evidence>